<dbReference type="EMBL" id="LT906449">
    <property type="protein sequence ID" value="SNV03840.1"/>
    <property type="molecule type" value="Genomic_DNA"/>
</dbReference>
<reference evidence="1 3" key="1">
    <citation type="submission" date="2016-02" db="EMBL/GenBank/DDBJ databases">
        <authorList>
            <person name="Holder M.E."/>
            <person name="Ajami N.J."/>
            <person name="Petrosino J.F."/>
        </authorList>
    </citation>
    <scope>NUCLEOTIDE SEQUENCE [LARGE SCALE GENOMIC DNA]</scope>
    <source>
        <strain evidence="1 3">CCUG 32990</strain>
    </source>
</reference>
<accession>A0AAX2GWQ1</accession>
<evidence type="ECO:0008006" key="5">
    <source>
        <dbReference type="Google" id="ProtNLM"/>
    </source>
</evidence>
<evidence type="ECO:0000313" key="4">
    <source>
        <dbReference type="Proteomes" id="UP000215539"/>
    </source>
</evidence>
<protein>
    <recommendedName>
        <fullName evidence="5">WG repeat-containing protein</fullName>
    </recommendedName>
</protein>
<evidence type="ECO:0000313" key="2">
    <source>
        <dbReference type="EMBL" id="SNV03840.1"/>
    </source>
</evidence>
<evidence type="ECO:0000313" key="3">
    <source>
        <dbReference type="Proteomes" id="UP000065822"/>
    </source>
</evidence>
<evidence type="ECO:0000313" key="1">
    <source>
        <dbReference type="EMBL" id="AMD85255.1"/>
    </source>
</evidence>
<dbReference type="EMBL" id="CP014227">
    <property type="protein sequence ID" value="AMD85255.1"/>
    <property type="molecule type" value="Genomic_DNA"/>
</dbReference>
<sequence>MKIAQCIIAVLLSGAPLSGCQWWGNNGQKVDTEVLDMSASEVDTLRIGEIDNSLEIPDCLPLRDMYLVNGNTVYGQFDNKRYVLHVDAATFKIDYTNFDYEPLGVFAYDKNGVYFCGRLVTRNSRGFKLLGAKSGAYLWRAGGKVYKDREVVAVSDPDTFEPVGGCVECAIYFKDKDYLYYFDKRIEGSQPAAVPDYNWYLPCDGQYFYEGESVLEYEGEAVKPLSQTVGVTSKYGLFINHTDAICERLPAYIDLPTLKPLGNAYIMDKNGVYYLSELVDLKGNLRVPIAVRDSASIRAFGLGEEAYITDGKRVYYQRNTPVKGVDAQTFVSIEDSGYCYDKNGVYVWSYKKVNEDEYKDKWDKIPFDYHKPVKAKDLHYKQREWIAYGNEILYGFYGKPTFGKLTAAEMKAFLEGRLSLKDDDGKLIATANTEDSSPSEIVVTNFYKIANGYMYCNDYRLMESEDFEVVASYGDDYDHCPKGTIKNLDVVKNKEGYWLIHASWNKMPTYRYIGKEWKPKER</sequence>
<dbReference type="AlphaFoldDB" id="A0AAX2GWQ1"/>
<organism evidence="2 4">
    <name type="scientific">Capnocytophaga haemolytica</name>
    <dbReference type="NCBI Taxonomy" id="45243"/>
    <lineage>
        <taxon>Bacteria</taxon>
        <taxon>Pseudomonadati</taxon>
        <taxon>Bacteroidota</taxon>
        <taxon>Flavobacteriia</taxon>
        <taxon>Flavobacteriales</taxon>
        <taxon>Flavobacteriaceae</taxon>
        <taxon>Capnocytophaga</taxon>
    </lineage>
</organism>
<dbReference type="KEGG" id="chg:AXF12_06865"/>
<name>A0AAX2GWQ1_9FLAO</name>
<proteinExistence type="predicted"/>
<gene>
    <name evidence="1" type="ORF">AXF12_06865</name>
    <name evidence="2" type="ORF">SAMEA44541418_00332</name>
</gene>
<dbReference type="Proteomes" id="UP000215539">
    <property type="component" value="Chromosome 1"/>
</dbReference>
<dbReference type="Proteomes" id="UP000065822">
    <property type="component" value="Chromosome"/>
</dbReference>
<reference evidence="2 4" key="2">
    <citation type="submission" date="2017-06" db="EMBL/GenBank/DDBJ databases">
        <authorList>
            <consortium name="Pathogen Informatics"/>
        </authorList>
    </citation>
    <scope>NUCLEOTIDE SEQUENCE [LARGE SCALE GENOMIC DNA]</scope>
    <source>
        <strain evidence="2 4">NCTC12947</strain>
    </source>
</reference>
<keyword evidence="3" id="KW-1185">Reference proteome</keyword>
<dbReference type="RefSeq" id="WP_066429512.1">
    <property type="nucleotide sequence ID" value="NZ_CP014227.1"/>
</dbReference>